<dbReference type="HOGENOM" id="CLU_3316855_0_0_6"/>
<proteinExistence type="predicted"/>
<dbReference type="AlphaFoldDB" id="D4E0A8"/>
<dbReference type="EMBL" id="ADBY01000026">
    <property type="protein sequence ID" value="EFE96749.1"/>
    <property type="molecule type" value="Genomic_DNA"/>
</dbReference>
<organism evidence="1 2">
    <name type="scientific">Serratia odorifera DSM 4582</name>
    <dbReference type="NCBI Taxonomy" id="667129"/>
    <lineage>
        <taxon>Bacteria</taxon>
        <taxon>Pseudomonadati</taxon>
        <taxon>Pseudomonadota</taxon>
        <taxon>Gammaproteobacteria</taxon>
        <taxon>Enterobacterales</taxon>
        <taxon>Yersiniaceae</taxon>
        <taxon>Serratia</taxon>
    </lineage>
</organism>
<accession>D4E0A8</accession>
<protein>
    <submittedName>
        <fullName evidence="1">Uncharacterized protein</fullName>
    </submittedName>
</protein>
<evidence type="ECO:0000313" key="2">
    <source>
        <dbReference type="Proteomes" id="UP000005723"/>
    </source>
</evidence>
<comment type="caution">
    <text evidence="1">The sequence shown here is derived from an EMBL/GenBank/DDBJ whole genome shotgun (WGS) entry which is preliminary data.</text>
</comment>
<reference evidence="1 2" key="1">
    <citation type="submission" date="2010-01" db="EMBL/GenBank/DDBJ databases">
        <authorList>
            <person name="Muzny D."/>
            <person name="Qin X."/>
            <person name="Deng J."/>
            <person name="Jiang H."/>
            <person name="Liu Y."/>
            <person name="Qu J."/>
            <person name="Song X.-Z."/>
            <person name="Zhang L."/>
            <person name="Thornton R."/>
            <person name="Coyle M."/>
            <person name="Francisco L."/>
            <person name="Jackson L."/>
            <person name="Javaid M."/>
            <person name="Korchina V."/>
            <person name="Kovar C."/>
            <person name="Mata R."/>
            <person name="Mathew T."/>
            <person name="Ngo R."/>
            <person name="Nguyen L."/>
            <person name="Nguyen N."/>
            <person name="Okwuonu G."/>
            <person name="Ongeri F."/>
            <person name="Pham C."/>
            <person name="Simmons D."/>
            <person name="Wilczek-Boney K."/>
            <person name="Hale W."/>
            <person name="Jakkamsetti A."/>
            <person name="Pham P."/>
            <person name="Ruth R."/>
            <person name="San Lucas F."/>
            <person name="Warren J."/>
            <person name="Zhang J."/>
            <person name="Zhao Z."/>
            <person name="Zhou C."/>
            <person name="Zhu D."/>
            <person name="Lee S."/>
            <person name="Bess C."/>
            <person name="Blankenburg K."/>
            <person name="Forbes L."/>
            <person name="Fu Q."/>
            <person name="Gubbala S."/>
            <person name="Hirani K."/>
            <person name="Jayaseelan J.C."/>
            <person name="Lara F."/>
            <person name="Munidasa M."/>
            <person name="Palculict T."/>
            <person name="Patil S."/>
            <person name="Pu L.-L."/>
            <person name="Saada N."/>
            <person name="Tang L."/>
            <person name="Weissenberger G."/>
            <person name="Zhu Y."/>
            <person name="Hemphill L."/>
            <person name="Shang Y."/>
            <person name="Youmans B."/>
            <person name="Ayvaz T."/>
            <person name="Ross M."/>
            <person name="Santibanez J."/>
            <person name="Aqrawi P."/>
            <person name="Gross S."/>
            <person name="Joshi V."/>
            <person name="Fowler G."/>
            <person name="Nazareth L."/>
            <person name="Reid J."/>
            <person name="Worley K."/>
            <person name="Petrosino J."/>
            <person name="Highlander S."/>
            <person name="Gibbs R."/>
        </authorList>
    </citation>
    <scope>NUCLEOTIDE SEQUENCE [LARGE SCALE GENOMIC DNA]</scope>
    <source>
        <strain evidence="1 2">DSM 4582</strain>
    </source>
</reference>
<keyword evidence="2" id="KW-1185">Reference proteome</keyword>
<name>D4E0A8_SEROD</name>
<dbReference type="Proteomes" id="UP000005723">
    <property type="component" value="Unassembled WGS sequence"/>
</dbReference>
<evidence type="ECO:0000313" key="1">
    <source>
        <dbReference type="EMBL" id="EFE96749.1"/>
    </source>
</evidence>
<gene>
    <name evidence="1" type="ORF">HMPREF0758_1608</name>
</gene>
<sequence length="39" mass="4190">MYPPGLDVATALANRCYLNQLADNADGQRPAATDNPWGQ</sequence>